<comment type="subcellular location">
    <subcellularLocation>
        <location evidence="1">Cell outer membrane</location>
        <topology evidence="1">Multi-pass membrane protein</topology>
    </subcellularLocation>
</comment>
<feature type="signal peptide" evidence="8">
    <location>
        <begin position="1"/>
        <end position="25"/>
    </location>
</feature>
<evidence type="ECO:0000313" key="10">
    <source>
        <dbReference type="Proteomes" id="UP000256561"/>
    </source>
</evidence>
<comment type="caution">
    <text evidence="9">The sequence shown here is derived from an EMBL/GenBank/DDBJ whole genome shotgun (WGS) entry which is preliminary data.</text>
</comment>
<proteinExistence type="inferred from homology"/>
<dbReference type="AlphaFoldDB" id="A0A3D8M9Y6"/>
<dbReference type="GO" id="GO:0009279">
    <property type="term" value="C:cell outer membrane"/>
    <property type="evidence" value="ECO:0007669"/>
    <property type="project" value="UniProtKB-SubCell"/>
</dbReference>
<keyword evidence="3" id="KW-1134">Transmembrane beta strand</keyword>
<organism evidence="9 10">
    <name type="scientific">Alteromonas aestuariivivens</name>
    <dbReference type="NCBI Taxonomy" id="1938339"/>
    <lineage>
        <taxon>Bacteria</taxon>
        <taxon>Pseudomonadati</taxon>
        <taxon>Pseudomonadota</taxon>
        <taxon>Gammaproteobacteria</taxon>
        <taxon>Alteromonadales</taxon>
        <taxon>Alteromonadaceae</taxon>
        <taxon>Alteromonas/Salinimonas group</taxon>
        <taxon>Alteromonas</taxon>
    </lineage>
</organism>
<evidence type="ECO:0000256" key="1">
    <source>
        <dbReference type="ARBA" id="ARBA00004571"/>
    </source>
</evidence>
<name>A0A3D8M9Y6_9ALTE</name>
<keyword evidence="4" id="KW-0812">Transmembrane</keyword>
<accession>A0A3D8M9Y6</accession>
<evidence type="ECO:0000256" key="8">
    <source>
        <dbReference type="SAM" id="SignalP"/>
    </source>
</evidence>
<dbReference type="Pfam" id="PF03349">
    <property type="entry name" value="Toluene_X"/>
    <property type="match status" value="1"/>
</dbReference>
<evidence type="ECO:0000256" key="4">
    <source>
        <dbReference type="ARBA" id="ARBA00022692"/>
    </source>
</evidence>
<evidence type="ECO:0000256" key="3">
    <source>
        <dbReference type="ARBA" id="ARBA00022452"/>
    </source>
</evidence>
<keyword evidence="7" id="KW-0998">Cell outer membrane</keyword>
<dbReference type="PANTHER" id="PTHR35093">
    <property type="entry name" value="OUTER MEMBRANE PROTEIN NMB0088-RELATED"/>
    <property type="match status" value="1"/>
</dbReference>
<evidence type="ECO:0000256" key="7">
    <source>
        <dbReference type="ARBA" id="ARBA00023237"/>
    </source>
</evidence>
<evidence type="ECO:0000256" key="2">
    <source>
        <dbReference type="ARBA" id="ARBA00008163"/>
    </source>
</evidence>
<feature type="chain" id="PRO_5017704262" evidence="8">
    <location>
        <begin position="26"/>
        <end position="425"/>
    </location>
</feature>
<keyword evidence="6" id="KW-0472">Membrane</keyword>
<sequence length="425" mass="45433">MKIKSFLRLSVAAALAAASAPSVFAAGFQINEHSANGLGRSFAGQAALPENATILATNPAAMTVFKTTQVSAALSYINPNIDVDGDLTVNVTGTPLTVDASEDDIAGDAFVPAAFFVTPLNDRLSVGFGAFANYGLSTDYSEDYNALHFADDAEITTVTLNPAVAYKVTDTLSLGFGVSATYAEAKISTSTPKLIGQATMGAIPGNATILQLEGDDWGYGWNVGAFWQVSESTDIALSYRAETKLNLEGEIRSDLEAELNQGGSLDLNLAAITEFAVNHRIDQQWSVQFSVNHTEWSSFDKLEAQLDSGSTLLLKEEDFENTWRVGVGATYAMSDELTLRAGYAYDDGAVSFAHRSLSIPDTDRHWISAGATYALNDTMNVDFGYAFLKGREANVHSEYDRIPSVLVATESATAHILSAQFNAAF</sequence>
<reference evidence="10" key="1">
    <citation type="submission" date="2018-08" db="EMBL/GenBank/DDBJ databases">
        <authorList>
            <person name="Zhang J."/>
            <person name="Du Z.-J."/>
        </authorList>
    </citation>
    <scope>NUCLEOTIDE SEQUENCE [LARGE SCALE GENOMIC DNA]</scope>
    <source>
        <strain evidence="10">KCTC 52655</strain>
    </source>
</reference>
<evidence type="ECO:0000256" key="6">
    <source>
        <dbReference type="ARBA" id="ARBA00023136"/>
    </source>
</evidence>
<dbReference type="SUPFAM" id="SSF56935">
    <property type="entry name" value="Porins"/>
    <property type="match status" value="1"/>
</dbReference>
<dbReference type="PANTHER" id="PTHR35093:SF3">
    <property type="entry name" value="LONG-CHAIN FATTY ACID TRANSPORT PROTEIN"/>
    <property type="match status" value="1"/>
</dbReference>
<gene>
    <name evidence="9" type="ORF">DXV75_06325</name>
</gene>
<evidence type="ECO:0000256" key="5">
    <source>
        <dbReference type="ARBA" id="ARBA00022729"/>
    </source>
</evidence>
<dbReference type="Proteomes" id="UP000256561">
    <property type="component" value="Unassembled WGS sequence"/>
</dbReference>
<comment type="similarity">
    <text evidence="2">Belongs to the OmpP1/FadL family.</text>
</comment>
<keyword evidence="5 8" id="KW-0732">Signal</keyword>
<dbReference type="RefSeq" id="WP_115592558.1">
    <property type="nucleotide sequence ID" value="NZ_QRHA01000004.1"/>
</dbReference>
<protein>
    <submittedName>
        <fullName evidence="9">Long-chain fatty acid transporter</fullName>
    </submittedName>
</protein>
<dbReference type="EMBL" id="QRHA01000004">
    <property type="protein sequence ID" value="RDV26605.1"/>
    <property type="molecule type" value="Genomic_DNA"/>
</dbReference>
<dbReference type="Gene3D" id="2.40.160.60">
    <property type="entry name" value="Outer membrane protein transport protein (OMPP1/FadL/TodX)"/>
    <property type="match status" value="1"/>
</dbReference>
<dbReference type="GO" id="GO:0015483">
    <property type="term" value="F:long-chain fatty acid transporting porin activity"/>
    <property type="evidence" value="ECO:0007669"/>
    <property type="project" value="TreeGrafter"/>
</dbReference>
<dbReference type="OrthoDB" id="19849at2"/>
<evidence type="ECO:0000313" key="9">
    <source>
        <dbReference type="EMBL" id="RDV26605.1"/>
    </source>
</evidence>
<dbReference type="InterPro" id="IPR005017">
    <property type="entry name" value="OMPP1/FadL/TodX"/>
</dbReference>
<keyword evidence="10" id="KW-1185">Reference proteome</keyword>